<feature type="region of interest" description="Disordered" evidence="1">
    <location>
        <begin position="356"/>
        <end position="402"/>
    </location>
</feature>
<accession>A0ABV1K7K1</accession>
<feature type="region of interest" description="Disordered" evidence="1">
    <location>
        <begin position="26"/>
        <end position="344"/>
    </location>
</feature>
<evidence type="ECO:0000313" key="3">
    <source>
        <dbReference type="Proteomes" id="UP001494902"/>
    </source>
</evidence>
<feature type="compositionally biased region" description="Low complexity" evidence="1">
    <location>
        <begin position="164"/>
        <end position="211"/>
    </location>
</feature>
<sequence length="438" mass="42588">MDWMWVLLAIVVVLVVVGLLVGRARRRPGSGDREAVAASPVAPGTAAAADPPDPVSAPENRGAPRSAPGVAGGPAAGGADLFEPAGAVGPAGDERARTEASTPGGDEEPPPAPPEDDDAGAERPDGSAGPGGVTALGAEPDAGPEAADHEAGTPSEAPAPPESPGTSVPGAAAAPAAGTTAVGTGTPAVGETAAATGTTAVGATAEGATAARTPHEITASDGTASDGTASDGTASEGAASGSAASGATTTEAVATTGASSIRSEEDPAGEDADVPEPRNGDDPPEGDRPADEAEDDGTASTGRHALREGTEAQPLPEVDLPAQAGPPEPLAVPSRTAAQASGGSALAALDSRLIGPTATATPVPEGSRPGPYSGSILAPADGADPPESHRIKVHSGSRRFHSTESPYYVRTRADLYFSSEASARGAGFIAWHERPGAR</sequence>
<evidence type="ECO:0000256" key="1">
    <source>
        <dbReference type="SAM" id="MobiDB-lite"/>
    </source>
</evidence>
<proteinExistence type="predicted"/>
<feature type="compositionally biased region" description="Basic residues" evidence="1">
    <location>
        <begin position="391"/>
        <end position="400"/>
    </location>
</feature>
<name>A0ABV1K7K1_9PSEU</name>
<reference evidence="2 3" key="1">
    <citation type="submission" date="2024-03" db="EMBL/GenBank/DDBJ databases">
        <title>Draft genome sequence of Pseudonocardia nematodicida JCM 31783.</title>
        <authorList>
            <person name="Butdee W."/>
            <person name="Duangmal K."/>
        </authorList>
    </citation>
    <scope>NUCLEOTIDE SEQUENCE [LARGE SCALE GENOMIC DNA]</scope>
    <source>
        <strain evidence="2 3">JCM 31783</strain>
    </source>
</reference>
<dbReference type="Proteomes" id="UP001494902">
    <property type="component" value="Unassembled WGS sequence"/>
</dbReference>
<gene>
    <name evidence="2" type="ORF">WIS52_08305</name>
</gene>
<dbReference type="EMBL" id="JBEDNQ010000003">
    <property type="protein sequence ID" value="MEQ3550470.1"/>
    <property type="molecule type" value="Genomic_DNA"/>
</dbReference>
<keyword evidence="3" id="KW-1185">Reference proteome</keyword>
<evidence type="ECO:0000313" key="2">
    <source>
        <dbReference type="EMBL" id="MEQ3550470.1"/>
    </source>
</evidence>
<feature type="compositionally biased region" description="Low complexity" evidence="1">
    <location>
        <begin position="227"/>
        <end position="260"/>
    </location>
</feature>
<protein>
    <submittedName>
        <fullName evidence="2">Uncharacterized protein</fullName>
    </submittedName>
</protein>
<dbReference type="RefSeq" id="WP_349297551.1">
    <property type="nucleotide sequence ID" value="NZ_JBEDNQ010000003.1"/>
</dbReference>
<feature type="compositionally biased region" description="Basic and acidic residues" evidence="1">
    <location>
        <begin position="275"/>
        <end position="291"/>
    </location>
</feature>
<feature type="compositionally biased region" description="Acidic residues" evidence="1">
    <location>
        <begin position="105"/>
        <end position="119"/>
    </location>
</feature>
<comment type="caution">
    <text evidence="2">The sequence shown here is derived from an EMBL/GenBank/DDBJ whole genome shotgun (WGS) entry which is preliminary data.</text>
</comment>
<organism evidence="2 3">
    <name type="scientific">Pseudonocardia nematodicida</name>
    <dbReference type="NCBI Taxonomy" id="1206997"/>
    <lineage>
        <taxon>Bacteria</taxon>
        <taxon>Bacillati</taxon>
        <taxon>Actinomycetota</taxon>
        <taxon>Actinomycetes</taxon>
        <taxon>Pseudonocardiales</taxon>
        <taxon>Pseudonocardiaceae</taxon>
        <taxon>Pseudonocardia</taxon>
    </lineage>
</organism>
<feature type="compositionally biased region" description="Low complexity" evidence="1">
    <location>
        <begin position="36"/>
        <end position="50"/>
    </location>
</feature>